<dbReference type="KEGG" id="abom:D7I45_04520"/>
<dbReference type="HAMAP" id="MF_00728">
    <property type="entry name" value="EzrA"/>
    <property type="match status" value="1"/>
</dbReference>
<keyword evidence="9" id="KW-1185">Reference proteome</keyword>
<feature type="coiled-coil region" evidence="6">
    <location>
        <begin position="380"/>
        <end position="425"/>
    </location>
</feature>
<name>A0A387APW5_9LACO</name>
<dbReference type="EMBL" id="CP032626">
    <property type="protein sequence ID" value="AYF92782.1"/>
    <property type="molecule type" value="Genomic_DNA"/>
</dbReference>
<gene>
    <name evidence="6" type="primary">ezrA</name>
    <name evidence="8" type="ORF">D7I45_04520</name>
</gene>
<keyword evidence="6" id="KW-1003">Cell membrane</keyword>
<keyword evidence="4 6" id="KW-0472">Membrane</keyword>
<dbReference type="GO" id="GO:0000917">
    <property type="term" value="P:division septum assembly"/>
    <property type="evidence" value="ECO:0007669"/>
    <property type="project" value="UniProtKB-KW"/>
</dbReference>
<accession>A0A387APW5</accession>
<organism evidence="8 9">
    <name type="scientific">Apilactobacillus bombintestini</name>
    <dbReference type="NCBI Taxonomy" id="2419772"/>
    <lineage>
        <taxon>Bacteria</taxon>
        <taxon>Bacillati</taxon>
        <taxon>Bacillota</taxon>
        <taxon>Bacilli</taxon>
        <taxon>Lactobacillales</taxon>
        <taxon>Lactobacillaceae</taxon>
        <taxon>Apilactobacillus</taxon>
    </lineage>
</organism>
<keyword evidence="3 6" id="KW-0175">Coiled coil</keyword>
<dbReference type="GO" id="GO:0005940">
    <property type="term" value="C:septin ring"/>
    <property type="evidence" value="ECO:0007669"/>
    <property type="project" value="InterPro"/>
</dbReference>
<evidence type="ECO:0000256" key="4">
    <source>
        <dbReference type="ARBA" id="ARBA00023136"/>
    </source>
</evidence>
<reference evidence="8 9" key="1">
    <citation type="submission" date="2018-09" db="EMBL/GenBank/DDBJ databases">
        <title>Genome sequencing of strain BHWM-4.</title>
        <authorList>
            <person name="Heo J."/>
            <person name="Kim S.-J."/>
            <person name="Kwon S.-W."/>
        </authorList>
    </citation>
    <scope>NUCLEOTIDE SEQUENCE [LARGE SCALE GENOMIC DNA]</scope>
    <source>
        <strain evidence="8 9">BHWM-4</strain>
    </source>
</reference>
<feature type="topological domain" description="Extracellular" evidence="6">
    <location>
        <begin position="1"/>
        <end position="3"/>
    </location>
</feature>
<dbReference type="RefSeq" id="WP_120784547.1">
    <property type="nucleotide sequence ID" value="NZ_CP032626.1"/>
</dbReference>
<evidence type="ECO:0000313" key="9">
    <source>
        <dbReference type="Proteomes" id="UP000272003"/>
    </source>
</evidence>
<dbReference type="GO" id="GO:0000921">
    <property type="term" value="P:septin ring assembly"/>
    <property type="evidence" value="ECO:0007669"/>
    <property type="project" value="InterPro"/>
</dbReference>
<keyword evidence="5 6" id="KW-0717">Septation</keyword>
<evidence type="ECO:0000256" key="2">
    <source>
        <dbReference type="ARBA" id="ARBA00022989"/>
    </source>
</evidence>
<sequence length="567" mass="65525">MMDLVIPAIIIVVVLLLASFFYRRNVLNRLKDADHKKDQILEMPVGDEIEATSKIKLNGDVLEEFNSYSDIYKNISEKEIPEIQQKLVEAENLLNSFKLWSANDVLDDVFQSLSLVEGHLNDIRDGLVKFQNVDNQNHEAIESVDNTIREINQHLLSQNYAFGPSSEKLEDRLHDIKSSYDQFVDDTSNGDQGAAKELLKGIYKSIDELNYLIEQIPDDYVALSKEIPKQLDEIERGHRTMLQTGYNFSEDNIDDEIANLKKECKNSLDNLANLDVDETKVASSKIEDSIDKMYAIMEKEIVSKRKVRQNMNLISDFIFHAKNQNRILLDELDRLSKNYNLEHDEIKNATKLADEIETVENTYNQDYQLVSDGKAVYSVIQKHQQDAKNKLSSIEKHQKDINDSVADLNNEEKVARDNLQKFDLQLLNIRRQIDNLNLPGLTDDFLERYDYAYNKVSKLSSSINQVKISMDEINKQLVDIQDTMNQLLTDTDKIIDSAMLVERLMQYANRYRNSNDEIDSACAQAKKYFDNDYQYEKSLSTIATAIEKVNPGAYKQIEEEYYNEKKN</sequence>
<dbReference type="InterPro" id="IPR010379">
    <property type="entry name" value="EzrA"/>
</dbReference>
<keyword evidence="6" id="KW-0132">Cell division</keyword>
<dbReference type="Pfam" id="PF06160">
    <property type="entry name" value="EzrA"/>
    <property type="match status" value="1"/>
</dbReference>
<keyword evidence="1 6" id="KW-0812">Transmembrane</keyword>
<comment type="subcellular location">
    <subcellularLocation>
        <location evidence="6">Cell membrane</location>
        <topology evidence="6">Single-pass membrane protein</topology>
    </subcellularLocation>
    <text evidence="6">Colocalized with FtsZ to the nascent septal site.</text>
</comment>
<evidence type="ECO:0000256" key="7">
    <source>
        <dbReference type="SAM" id="Phobius"/>
    </source>
</evidence>
<keyword evidence="2 6" id="KW-1133">Transmembrane helix</keyword>
<feature type="transmembrane region" description="Helical" evidence="7">
    <location>
        <begin position="6"/>
        <end position="22"/>
    </location>
</feature>
<dbReference type="OrthoDB" id="1654473at2"/>
<feature type="coiled-coil region" evidence="6">
    <location>
        <begin position="250"/>
        <end position="277"/>
    </location>
</feature>
<protein>
    <recommendedName>
        <fullName evidence="6">Septation ring formation regulator EzrA</fullName>
    </recommendedName>
</protein>
<feature type="topological domain" description="Cytoplasmic" evidence="6">
    <location>
        <begin position="23"/>
        <end position="567"/>
    </location>
</feature>
<evidence type="ECO:0000256" key="6">
    <source>
        <dbReference type="HAMAP-Rule" id="MF_00728"/>
    </source>
</evidence>
<keyword evidence="6" id="KW-0131">Cell cycle</keyword>
<proteinExistence type="inferred from homology"/>
<comment type="function">
    <text evidence="6">Negative regulator of FtsZ ring formation; modulates the frequency and position of FtsZ ring formation. Inhibits FtsZ ring formation at polar sites. Interacts either with FtsZ or with one of its binding partners to promote depolymerization.</text>
</comment>
<dbReference type="GO" id="GO:0005886">
    <property type="term" value="C:plasma membrane"/>
    <property type="evidence" value="ECO:0007669"/>
    <property type="project" value="UniProtKB-SubCell"/>
</dbReference>
<comment type="similarity">
    <text evidence="6">Belongs to the EzrA family.</text>
</comment>
<evidence type="ECO:0000256" key="3">
    <source>
        <dbReference type="ARBA" id="ARBA00023054"/>
    </source>
</evidence>
<evidence type="ECO:0000313" key="8">
    <source>
        <dbReference type="EMBL" id="AYF92782.1"/>
    </source>
</evidence>
<evidence type="ECO:0000256" key="1">
    <source>
        <dbReference type="ARBA" id="ARBA00022692"/>
    </source>
</evidence>
<evidence type="ECO:0000256" key="5">
    <source>
        <dbReference type="ARBA" id="ARBA00023210"/>
    </source>
</evidence>
<dbReference type="AlphaFoldDB" id="A0A387APW5"/>
<dbReference type="Proteomes" id="UP000272003">
    <property type="component" value="Chromosome"/>
</dbReference>